<sequence length="168" mass="18783">MAAKLRPERGNTGSHPHSHSQETFDRLCSSLCNILCDSGMSYLRDWIRPVTRQRHYGLPLQTFKAAIQPRKHRRPQRRESDPSKAGACTRSYTHRSETATQPQSPSNIPKHRLPDQHVTTLPSRAKAEHHAAAQEKTKPNPAGAEPSPRESMAATETTYLTWPACGVS</sequence>
<evidence type="ECO:0000256" key="1">
    <source>
        <dbReference type="SAM" id="MobiDB-lite"/>
    </source>
</evidence>
<feature type="compositionally biased region" description="Polar residues" evidence="1">
    <location>
        <begin position="98"/>
        <end position="107"/>
    </location>
</feature>
<keyword evidence="3" id="KW-1185">Reference proteome</keyword>
<accession>A0AAD1R1C6</accession>
<gene>
    <name evidence="2" type="ORF">PECUL_23A015476</name>
</gene>
<protein>
    <submittedName>
        <fullName evidence="2">Uncharacterized protein</fullName>
    </submittedName>
</protein>
<feature type="region of interest" description="Disordered" evidence="1">
    <location>
        <begin position="62"/>
        <end position="168"/>
    </location>
</feature>
<organism evidence="2 3">
    <name type="scientific">Pelobates cultripes</name>
    <name type="common">Western spadefoot toad</name>
    <dbReference type="NCBI Taxonomy" id="61616"/>
    <lineage>
        <taxon>Eukaryota</taxon>
        <taxon>Metazoa</taxon>
        <taxon>Chordata</taxon>
        <taxon>Craniata</taxon>
        <taxon>Vertebrata</taxon>
        <taxon>Euteleostomi</taxon>
        <taxon>Amphibia</taxon>
        <taxon>Batrachia</taxon>
        <taxon>Anura</taxon>
        <taxon>Pelobatoidea</taxon>
        <taxon>Pelobatidae</taxon>
        <taxon>Pelobates</taxon>
    </lineage>
</organism>
<evidence type="ECO:0000313" key="3">
    <source>
        <dbReference type="Proteomes" id="UP001295444"/>
    </source>
</evidence>
<dbReference type="EMBL" id="OW240912">
    <property type="protein sequence ID" value="CAH2220556.1"/>
    <property type="molecule type" value="Genomic_DNA"/>
</dbReference>
<feature type="region of interest" description="Disordered" evidence="1">
    <location>
        <begin position="1"/>
        <end position="21"/>
    </location>
</feature>
<feature type="compositionally biased region" description="Basic and acidic residues" evidence="1">
    <location>
        <begin position="125"/>
        <end position="138"/>
    </location>
</feature>
<reference evidence="2" key="1">
    <citation type="submission" date="2022-03" db="EMBL/GenBank/DDBJ databases">
        <authorList>
            <person name="Alioto T."/>
            <person name="Alioto T."/>
            <person name="Gomez Garrido J."/>
        </authorList>
    </citation>
    <scope>NUCLEOTIDE SEQUENCE</scope>
</reference>
<proteinExistence type="predicted"/>
<name>A0AAD1R1C6_PELCU</name>
<dbReference type="Proteomes" id="UP001295444">
    <property type="component" value="Chromosome 01"/>
</dbReference>
<evidence type="ECO:0000313" key="2">
    <source>
        <dbReference type="EMBL" id="CAH2220556.1"/>
    </source>
</evidence>
<dbReference type="AlphaFoldDB" id="A0AAD1R1C6"/>